<evidence type="ECO:0000313" key="4">
    <source>
        <dbReference type="Proteomes" id="UP001198151"/>
    </source>
</evidence>
<sequence>MKKKRILSLILCVAMAGTLVMGCSSSSDGGEGSGEETGSSGTSSDGKTKITVIRPGDQEKVQAFLEPAVEQFMEDNPDIEVEIKYESWTGWIQTYPTYFEADTQPDVIFWWDNKMFDSSAREHFVDLTDLLSEETVSQIPESVWSLVDTGDEELYYIPSSVDTMVLYYNKDVFEAAGLDPESPPTTWDEFYEAAKAITENTDAAGIGVPAITGSEVLEEFVGMFINQATDAPILDENSEPLFETDEGMEAVEFVESLVPYMQASPTEYGRGELRPLLRDGQIGMLIDAPWAVPTFTEAFGENLDESIIGITSIPLAPNGKQITWAGTNGWVATREETAEASAKLIDWLMSPEILESHHIAYGSAPLLESEFENPAFQYDYWKVFYDDTQNFTLYGMIGKNSPTPSAYYTAMEEVWQQLILGQIDAQTALEGAAEAARGVTARNS</sequence>
<feature type="region of interest" description="Disordered" evidence="1">
    <location>
        <begin position="24"/>
        <end position="49"/>
    </location>
</feature>
<evidence type="ECO:0000256" key="2">
    <source>
        <dbReference type="SAM" id="SignalP"/>
    </source>
</evidence>
<dbReference type="EMBL" id="JAJEQX010000005">
    <property type="protein sequence ID" value="MCC2253600.1"/>
    <property type="molecule type" value="Genomic_DNA"/>
</dbReference>
<dbReference type="Proteomes" id="UP001198151">
    <property type="component" value="Unassembled WGS sequence"/>
</dbReference>
<reference evidence="3 4" key="1">
    <citation type="submission" date="2021-10" db="EMBL/GenBank/DDBJ databases">
        <title>Anaerobic single-cell dispensing facilitates the cultivation of human gut bacteria.</title>
        <authorList>
            <person name="Afrizal A."/>
        </authorList>
    </citation>
    <scope>NUCLEOTIDE SEQUENCE [LARGE SCALE GENOMIC DNA]</scope>
    <source>
        <strain evidence="3 4">CLA-AA-H200</strain>
    </source>
</reference>
<keyword evidence="2" id="KW-0732">Signal</keyword>
<gene>
    <name evidence="3" type="ORF">LKD70_03965</name>
</gene>
<proteinExistence type="predicted"/>
<dbReference type="RefSeq" id="WP_227706745.1">
    <property type="nucleotide sequence ID" value="NZ_JAJEQX010000005.1"/>
</dbReference>
<dbReference type="PANTHER" id="PTHR43649:SF12">
    <property type="entry name" value="DIACETYLCHITOBIOSE BINDING PROTEIN DASA"/>
    <property type="match status" value="1"/>
</dbReference>
<dbReference type="InterPro" id="IPR050490">
    <property type="entry name" value="Bact_solute-bd_prot1"/>
</dbReference>
<keyword evidence="4" id="KW-1185">Reference proteome</keyword>
<protein>
    <submittedName>
        <fullName evidence="3">Extracellular solute-binding protein</fullName>
    </submittedName>
</protein>
<feature type="compositionally biased region" description="Low complexity" evidence="1">
    <location>
        <begin position="36"/>
        <end position="45"/>
    </location>
</feature>
<dbReference type="Pfam" id="PF01547">
    <property type="entry name" value="SBP_bac_1"/>
    <property type="match status" value="1"/>
</dbReference>
<dbReference type="Gene3D" id="3.40.190.10">
    <property type="entry name" value="Periplasmic binding protein-like II"/>
    <property type="match status" value="1"/>
</dbReference>
<feature type="signal peptide" evidence="2">
    <location>
        <begin position="1"/>
        <end position="22"/>
    </location>
</feature>
<name>A0ABS8FU77_9FIRM</name>
<dbReference type="InterPro" id="IPR006059">
    <property type="entry name" value="SBP"/>
</dbReference>
<dbReference type="PANTHER" id="PTHR43649">
    <property type="entry name" value="ARABINOSE-BINDING PROTEIN-RELATED"/>
    <property type="match status" value="1"/>
</dbReference>
<evidence type="ECO:0000256" key="1">
    <source>
        <dbReference type="SAM" id="MobiDB-lite"/>
    </source>
</evidence>
<evidence type="ECO:0000313" key="3">
    <source>
        <dbReference type="EMBL" id="MCC2253600.1"/>
    </source>
</evidence>
<dbReference type="PROSITE" id="PS51257">
    <property type="entry name" value="PROKAR_LIPOPROTEIN"/>
    <property type="match status" value="1"/>
</dbReference>
<organism evidence="3 4">
    <name type="scientific">Ruminococcus turbiniformis</name>
    <dbReference type="NCBI Taxonomy" id="2881258"/>
    <lineage>
        <taxon>Bacteria</taxon>
        <taxon>Bacillati</taxon>
        <taxon>Bacillota</taxon>
        <taxon>Clostridia</taxon>
        <taxon>Eubacteriales</taxon>
        <taxon>Oscillospiraceae</taxon>
        <taxon>Ruminococcus</taxon>
    </lineage>
</organism>
<comment type="caution">
    <text evidence="3">The sequence shown here is derived from an EMBL/GenBank/DDBJ whole genome shotgun (WGS) entry which is preliminary data.</text>
</comment>
<feature type="chain" id="PRO_5046819269" evidence="2">
    <location>
        <begin position="23"/>
        <end position="444"/>
    </location>
</feature>
<dbReference type="SUPFAM" id="SSF53850">
    <property type="entry name" value="Periplasmic binding protein-like II"/>
    <property type="match status" value="1"/>
</dbReference>
<accession>A0ABS8FU77</accession>